<dbReference type="PANTHER" id="PTHR33336">
    <property type="entry name" value="QUINOL MONOOXYGENASE YGIN-RELATED"/>
    <property type="match status" value="1"/>
</dbReference>
<reference evidence="2 3" key="1">
    <citation type="journal article" date="2006" name="Genome Biol.">
        <title>Genomic analysis reveals that Pseudomonas aeruginosa virulence is combinatorial.</title>
        <authorList>
            <person name="Lee D.G."/>
            <person name="Urbach J.M."/>
            <person name="Wu G."/>
            <person name="Liberati N.T."/>
            <person name="Feinbaum R.L."/>
            <person name="Miyata S."/>
            <person name="Diggins L.T."/>
            <person name="He J."/>
            <person name="Saucier M."/>
            <person name="Deziel E."/>
            <person name="Friedman L."/>
            <person name="Li L."/>
            <person name="Grills G."/>
            <person name="Montgomery K."/>
            <person name="Kucherlapati R."/>
            <person name="Rahme L.G."/>
            <person name="Ausubel F.M."/>
        </authorList>
    </citation>
    <scope>NUCLEOTIDE SEQUENCE [LARGE SCALE GENOMIC DNA]</scope>
    <source>
        <strain evidence="2 3">UCBPP-PA14</strain>
    </source>
</reference>
<dbReference type="Proteomes" id="UP000000653">
    <property type="component" value="Chromosome"/>
</dbReference>
<proteinExistence type="predicted"/>
<dbReference type="SMR" id="A0A0H2ZAJ3"/>
<keyword evidence="2" id="KW-0503">Monooxygenase</keyword>
<evidence type="ECO:0000259" key="1">
    <source>
        <dbReference type="Pfam" id="PF03992"/>
    </source>
</evidence>
<dbReference type="InterPro" id="IPR050744">
    <property type="entry name" value="AI-2_Isomerase_LsrG"/>
</dbReference>
<dbReference type="Pfam" id="PF03992">
    <property type="entry name" value="ABM"/>
    <property type="match status" value="1"/>
</dbReference>
<keyword evidence="2" id="KW-0560">Oxidoreductase</keyword>
<accession>A0A0H2ZAJ3</accession>
<dbReference type="SUPFAM" id="SSF54909">
    <property type="entry name" value="Dimeric alpha+beta barrel"/>
    <property type="match status" value="1"/>
</dbReference>
<feature type="domain" description="ABM" evidence="1">
    <location>
        <begin position="48"/>
        <end position="118"/>
    </location>
</feature>
<evidence type="ECO:0000313" key="2">
    <source>
        <dbReference type="EMBL" id="ABJ11234.1"/>
    </source>
</evidence>
<protein>
    <submittedName>
        <fullName evidence="2">Putative ntibiotic biosynthesis monooxygenase</fullName>
    </submittedName>
</protein>
<dbReference type="AlphaFoldDB" id="A0A0H2ZAJ3"/>
<name>A0A0H2ZAJ3_PSEAB</name>
<gene>
    <name evidence="2" type="ordered locus">PA14_38020</name>
</gene>
<dbReference type="InterPro" id="IPR007138">
    <property type="entry name" value="ABM_dom"/>
</dbReference>
<dbReference type="HOGENOM" id="CLU_131496_4_0_6"/>
<organism evidence="2 3">
    <name type="scientific">Pseudomonas aeruginosa (strain UCBPP-PA14)</name>
    <dbReference type="NCBI Taxonomy" id="208963"/>
    <lineage>
        <taxon>Bacteria</taxon>
        <taxon>Pseudomonadati</taxon>
        <taxon>Pseudomonadota</taxon>
        <taxon>Gammaproteobacteria</taxon>
        <taxon>Pseudomonadales</taxon>
        <taxon>Pseudomonadaceae</taxon>
        <taxon>Pseudomonas</taxon>
    </lineage>
</organism>
<dbReference type="PANTHER" id="PTHR33336:SF3">
    <property type="entry name" value="ABM DOMAIN-CONTAINING PROTEIN"/>
    <property type="match status" value="1"/>
</dbReference>
<dbReference type="GO" id="GO:0005829">
    <property type="term" value="C:cytosol"/>
    <property type="evidence" value="ECO:0007669"/>
    <property type="project" value="TreeGrafter"/>
</dbReference>
<dbReference type="InterPro" id="IPR011008">
    <property type="entry name" value="Dimeric_a/b-barrel"/>
</dbReference>
<evidence type="ECO:0000313" key="3">
    <source>
        <dbReference type="Proteomes" id="UP000000653"/>
    </source>
</evidence>
<dbReference type="GO" id="GO:0004497">
    <property type="term" value="F:monooxygenase activity"/>
    <property type="evidence" value="ECO:0007669"/>
    <property type="project" value="UniProtKB-KW"/>
</dbReference>
<dbReference type="KEGG" id="pau:PA14_38020"/>
<sequence length="135" mass="14974">MRHPYTPQRPAGVSAPPALPLLVPLAQRRIHVEEAESMPAFNRASHLVSIRARSGQSHRLGLRLQELAQAGQAAPGCLRYELRQADGDADLWLLHSEWSDEAAMQAYLSGDAQRVFAEVLWQALAATLDVQERPF</sequence>
<dbReference type="EMBL" id="CP000438">
    <property type="protein sequence ID" value="ABJ11234.1"/>
    <property type="molecule type" value="Genomic_DNA"/>
</dbReference>
<dbReference type="Gene3D" id="3.30.70.100">
    <property type="match status" value="1"/>
</dbReference>